<dbReference type="AlphaFoldDB" id="A0A1Y2G8Z8"/>
<dbReference type="Pfam" id="PF06658">
    <property type="entry name" value="DUF1168"/>
    <property type="match status" value="1"/>
</dbReference>
<proteinExistence type="predicted"/>
<comment type="caution">
    <text evidence="2">The sequence shown here is derived from an EMBL/GenBank/DDBJ whole genome shotgun (WGS) entry which is preliminary data.</text>
</comment>
<dbReference type="RefSeq" id="XP_021876107.1">
    <property type="nucleotide sequence ID" value="XM_022025883.1"/>
</dbReference>
<evidence type="ECO:0000313" key="2">
    <source>
        <dbReference type="EMBL" id="ORZ01810.1"/>
    </source>
</evidence>
<dbReference type="EMBL" id="MCFF01000063">
    <property type="protein sequence ID" value="ORZ01810.1"/>
    <property type="molecule type" value="Genomic_DNA"/>
</dbReference>
<organism evidence="2 3">
    <name type="scientific">Lobosporangium transversale</name>
    <dbReference type="NCBI Taxonomy" id="64571"/>
    <lineage>
        <taxon>Eukaryota</taxon>
        <taxon>Fungi</taxon>
        <taxon>Fungi incertae sedis</taxon>
        <taxon>Mucoromycota</taxon>
        <taxon>Mortierellomycotina</taxon>
        <taxon>Mortierellomycetes</taxon>
        <taxon>Mortierellales</taxon>
        <taxon>Mortierellaceae</taxon>
        <taxon>Lobosporangium</taxon>
    </lineage>
</organism>
<dbReference type="PANTHER" id="PTHR13507:SF0">
    <property type="entry name" value="PRKR-INTERACTING PROTEIN 1"/>
    <property type="match status" value="1"/>
</dbReference>
<protein>
    <recommendedName>
        <fullName evidence="4">DUF1168-domain-containing protein</fullName>
    </recommendedName>
</protein>
<dbReference type="GeneID" id="33567726"/>
<dbReference type="GO" id="GO:0003725">
    <property type="term" value="F:double-stranded RNA binding"/>
    <property type="evidence" value="ECO:0007669"/>
    <property type="project" value="InterPro"/>
</dbReference>
<sequence>MSTNHKDSDDEGAAASAGPKKHHLTLLELQKQKLDKLLEKIDKPVHIPERPGKKTGAPKEPKNYVKNVQGSSAGAGSGEFHVYRAGRRREYARLKNMELESKQEREQREYEERMEAKRREDEEKTERN</sequence>
<dbReference type="GO" id="GO:0005730">
    <property type="term" value="C:nucleolus"/>
    <property type="evidence" value="ECO:0007669"/>
    <property type="project" value="TreeGrafter"/>
</dbReference>
<dbReference type="Proteomes" id="UP000193648">
    <property type="component" value="Unassembled WGS sequence"/>
</dbReference>
<gene>
    <name evidence="2" type="ORF">BCR41DRAFT_363438</name>
</gene>
<evidence type="ECO:0008006" key="4">
    <source>
        <dbReference type="Google" id="ProtNLM"/>
    </source>
</evidence>
<reference evidence="2 3" key="1">
    <citation type="submission" date="2016-07" db="EMBL/GenBank/DDBJ databases">
        <title>Pervasive Adenine N6-methylation of Active Genes in Fungi.</title>
        <authorList>
            <consortium name="DOE Joint Genome Institute"/>
            <person name="Mondo S.J."/>
            <person name="Dannebaum R.O."/>
            <person name="Kuo R.C."/>
            <person name="Labutti K."/>
            <person name="Haridas S."/>
            <person name="Kuo A."/>
            <person name="Salamov A."/>
            <person name="Ahrendt S.R."/>
            <person name="Lipzen A."/>
            <person name="Sullivan W."/>
            <person name="Andreopoulos W.B."/>
            <person name="Clum A."/>
            <person name="Lindquist E."/>
            <person name="Daum C."/>
            <person name="Ramamoorthy G.K."/>
            <person name="Gryganskyi A."/>
            <person name="Culley D."/>
            <person name="Magnuson J.K."/>
            <person name="James T.Y."/>
            <person name="O'Malley M.A."/>
            <person name="Stajich J.E."/>
            <person name="Spatafora J.W."/>
            <person name="Visel A."/>
            <person name="Grigoriev I.V."/>
        </authorList>
    </citation>
    <scope>NUCLEOTIDE SEQUENCE [LARGE SCALE GENOMIC DNA]</scope>
    <source>
        <strain evidence="2 3">NRRL 3116</strain>
    </source>
</reference>
<dbReference type="OrthoDB" id="10067079at2759"/>
<feature type="region of interest" description="Disordered" evidence="1">
    <location>
        <begin position="1"/>
        <end position="24"/>
    </location>
</feature>
<feature type="compositionally biased region" description="Basic and acidic residues" evidence="1">
    <location>
        <begin position="40"/>
        <end position="63"/>
    </location>
</feature>
<keyword evidence="3" id="KW-1185">Reference proteome</keyword>
<evidence type="ECO:0000256" key="1">
    <source>
        <dbReference type="SAM" id="MobiDB-lite"/>
    </source>
</evidence>
<dbReference type="InParanoid" id="A0A1Y2G8Z8"/>
<dbReference type="InterPro" id="IPR009548">
    <property type="entry name" value="Prkrip1"/>
</dbReference>
<name>A0A1Y2G8Z8_9FUNG</name>
<dbReference type="PANTHER" id="PTHR13507">
    <property type="entry name" value="PRKR-INTERACTING PROTEIN 1"/>
    <property type="match status" value="1"/>
</dbReference>
<dbReference type="GO" id="GO:0004860">
    <property type="term" value="F:protein kinase inhibitor activity"/>
    <property type="evidence" value="ECO:0007669"/>
    <property type="project" value="TreeGrafter"/>
</dbReference>
<evidence type="ECO:0000313" key="3">
    <source>
        <dbReference type="Proteomes" id="UP000193648"/>
    </source>
</evidence>
<accession>A0A1Y2G8Z8</accession>
<feature type="non-terminal residue" evidence="2">
    <location>
        <position position="128"/>
    </location>
</feature>
<feature type="region of interest" description="Disordered" evidence="1">
    <location>
        <begin position="40"/>
        <end position="128"/>
    </location>
</feature>
<feature type="compositionally biased region" description="Basic and acidic residues" evidence="1">
    <location>
        <begin position="88"/>
        <end position="128"/>
    </location>
</feature>
<dbReference type="STRING" id="64571.A0A1Y2G8Z8"/>
<dbReference type="GO" id="GO:0019901">
    <property type="term" value="F:protein kinase binding"/>
    <property type="evidence" value="ECO:0007669"/>
    <property type="project" value="TreeGrafter"/>
</dbReference>